<evidence type="ECO:0000256" key="7">
    <source>
        <dbReference type="ARBA" id="ARBA00023242"/>
    </source>
</evidence>
<accession>A0A0V1Q220</accession>
<feature type="compositionally biased region" description="Basic and acidic residues" evidence="9">
    <location>
        <begin position="88"/>
        <end position="97"/>
    </location>
</feature>
<feature type="region of interest" description="Disordered" evidence="9">
    <location>
        <begin position="351"/>
        <end position="370"/>
    </location>
</feature>
<dbReference type="InterPro" id="IPR013088">
    <property type="entry name" value="Znf_NHR/GATA"/>
</dbReference>
<evidence type="ECO:0000256" key="4">
    <source>
        <dbReference type="ARBA" id="ARBA00022833"/>
    </source>
</evidence>
<dbReference type="GO" id="GO:0045944">
    <property type="term" value="P:positive regulation of transcription by RNA polymerase II"/>
    <property type="evidence" value="ECO:0007669"/>
    <property type="project" value="TreeGrafter"/>
</dbReference>
<evidence type="ECO:0000256" key="8">
    <source>
        <dbReference type="PROSITE-ProRule" id="PRU00094"/>
    </source>
</evidence>
<dbReference type="Proteomes" id="UP000054251">
    <property type="component" value="Unassembled WGS sequence"/>
</dbReference>
<proteinExistence type="predicted"/>
<dbReference type="GO" id="GO:0000978">
    <property type="term" value="F:RNA polymerase II cis-regulatory region sequence-specific DNA binding"/>
    <property type="evidence" value="ECO:0007669"/>
    <property type="project" value="TreeGrafter"/>
</dbReference>
<dbReference type="PROSITE" id="PS00344">
    <property type="entry name" value="GATA_ZN_FINGER_1"/>
    <property type="match status" value="1"/>
</dbReference>
<evidence type="ECO:0000313" key="12">
    <source>
        <dbReference type="Proteomes" id="UP000054251"/>
    </source>
</evidence>
<dbReference type="PROSITE" id="PS50114">
    <property type="entry name" value="GATA_ZN_FINGER_2"/>
    <property type="match status" value="1"/>
</dbReference>
<dbReference type="FunFam" id="3.30.50.10:FF:000007">
    <property type="entry name" value="Nitrogen regulatory AreA, N-terminal"/>
    <property type="match status" value="1"/>
</dbReference>
<sequence>MNIDANNSQLYSRTRQIQGRDRLLTNKFHFSLNDENANKRKPDNPLEKGVTENLWKMYSKARELLPYKERMENLTWRMMYVNNQQDYKRAKESKSEPETSFSSSDVTSRSASPGFDEFDYKSHIQKMAQLENTSNSTINSNNNSQTNNSISTKKRPADFSPLVTSIKPHSNLSASLAAAKKQPLESHMESEGAFSFQLDQMAFDGPALNFSNSFHSDTQSQITMLHGDSRSHTPSLASQGTLLMQMESEANINNNNNNNNNNHISSSFDSHYSSSSPLQTIGPSTILNSFSNGHLERQNNSMVSLNEHFRSQSNTPFTNQLNNQNVINFENTGQNPPYPLAHSNSFIIQQSPGLNSLPKSGSQTGQSVSSATFDSYDYSTSATSTSYFDSFNKNAFPSNSNSFNQNKRANTSDAFSSSLPTFLNETIPNEIKNSVKKGKVLKSKKKQTRIVSPDFNGPLSKKDDSGPISCTNCNTTATPLWRRDPQGKALCNACGLFLKLHGVVRPLSLKTDVIKKRQRGPNTSSKKLISGSANDDGDDLNPTPIGKTTLVDAKVSPKRDTVTSNSKTSPVKKPKSSTRKPPKTERENQSEESNISPAENVDVDSNLNPINEMDYNIDYLNHSPNFSIPNFQQHVKTEGEKSDWDWLGMA</sequence>
<keyword evidence="12" id="KW-1185">Reference proteome</keyword>
<dbReference type="Gene3D" id="3.30.50.10">
    <property type="entry name" value="Erythroid Transcription Factor GATA-1, subunit A"/>
    <property type="match status" value="1"/>
</dbReference>
<evidence type="ECO:0000256" key="5">
    <source>
        <dbReference type="ARBA" id="ARBA00023015"/>
    </source>
</evidence>
<protein>
    <recommendedName>
        <fullName evidence="10">GATA-type domain-containing protein</fullName>
    </recommendedName>
</protein>
<feature type="region of interest" description="Disordered" evidence="9">
    <location>
        <begin position="88"/>
        <end position="114"/>
    </location>
</feature>
<evidence type="ECO:0000256" key="9">
    <source>
        <dbReference type="SAM" id="MobiDB-lite"/>
    </source>
</evidence>
<evidence type="ECO:0000256" key="3">
    <source>
        <dbReference type="ARBA" id="ARBA00022771"/>
    </source>
</evidence>
<dbReference type="SMART" id="SM00401">
    <property type="entry name" value="ZnF_GATA"/>
    <property type="match status" value="1"/>
</dbReference>
<comment type="subcellular location">
    <subcellularLocation>
        <location evidence="1">Nucleus</location>
    </subcellularLocation>
</comment>
<dbReference type="Pfam" id="PF00320">
    <property type="entry name" value="GATA"/>
    <property type="match status" value="1"/>
</dbReference>
<dbReference type="PANTHER" id="PTHR10071">
    <property type="entry name" value="TRANSCRIPTION FACTOR GATA FAMILY MEMBER"/>
    <property type="match status" value="1"/>
</dbReference>
<dbReference type="GO" id="GO:0005634">
    <property type="term" value="C:nucleus"/>
    <property type="evidence" value="ECO:0007669"/>
    <property type="project" value="UniProtKB-SubCell"/>
</dbReference>
<feature type="compositionally biased region" description="Basic residues" evidence="9">
    <location>
        <begin position="570"/>
        <end position="581"/>
    </location>
</feature>
<feature type="region of interest" description="Disordered" evidence="9">
    <location>
        <begin position="133"/>
        <end position="156"/>
    </location>
</feature>
<dbReference type="InterPro" id="IPR000679">
    <property type="entry name" value="Znf_GATA"/>
</dbReference>
<dbReference type="InterPro" id="IPR013860">
    <property type="entry name" value="AreA_GATA"/>
</dbReference>
<dbReference type="GO" id="GO:0000981">
    <property type="term" value="F:DNA-binding transcription factor activity, RNA polymerase II-specific"/>
    <property type="evidence" value="ECO:0007669"/>
    <property type="project" value="TreeGrafter"/>
</dbReference>
<dbReference type="InterPro" id="IPR039355">
    <property type="entry name" value="Transcription_factor_GATA"/>
</dbReference>
<feature type="region of interest" description="Disordered" evidence="9">
    <location>
        <begin position="515"/>
        <end position="609"/>
    </location>
</feature>
<evidence type="ECO:0000256" key="1">
    <source>
        <dbReference type="ARBA" id="ARBA00004123"/>
    </source>
</evidence>
<dbReference type="EMBL" id="LMYN01000024">
    <property type="protein sequence ID" value="KSA02571.1"/>
    <property type="molecule type" value="Genomic_DNA"/>
</dbReference>
<name>A0A0V1Q220_9ASCO</name>
<evidence type="ECO:0000259" key="10">
    <source>
        <dbReference type="PROSITE" id="PS50114"/>
    </source>
</evidence>
<dbReference type="GO" id="GO:0008270">
    <property type="term" value="F:zinc ion binding"/>
    <property type="evidence" value="ECO:0007669"/>
    <property type="project" value="UniProtKB-KW"/>
</dbReference>
<feature type="compositionally biased region" description="Low complexity" evidence="9">
    <location>
        <begin position="251"/>
        <end position="276"/>
    </location>
</feature>
<keyword evidence="7" id="KW-0539">Nucleus</keyword>
<dbReference type="AlphaFoldDB" id="A0A0V1Q220"/>
<dbReference type="OrthoDB" id="515401at2759"/>
<keyword evidence="4" id="KW-0862">Zinc</keyword>
<gene>
    <name evidence="11" type="ORF">AC631_01654</name>
</gene>
<evidence type="ECO:0000313" key="11">
    <source>
        <dbReference type="EMBL" id="KSA02571.1"/>
    </source>
</evidence>
<feature type="compositionally biased region" description="Polar residues" evidence="9">
    <location>
        <begin position="591"/>
        <end position="609"/>
    </location>
</feature>
<organism evidence="11 12">
    <name type="scientific">Debaryomyces fabryi</name>
    <dbReference type="NCBI Taxonomy" id="58627"/>
    <lineage>
        <taxon>Eukaryota</taxon>
        <taxon>Fungi</taxon>
        <taxon>Dikarya</taxon>
        <taxon>Ascomycota</taxon>
        <taxon>Saccharomycotina</taxon>
        <taxon>Pichiomycetes</taxon>
        <taxon>Debaryomycetaceae</taxon>
        <taxon>Debaryomyces</taxon>
    </lineage>
</organism>
<feature type="compositionally biased region" description="Low complexity" evidence="9">
    <location>
        <begin position="98"/>
        <end position="112"/>
    </location>
</feature>
<dbReference type="SUPFAM" id="SSF57716">
    <property type="entry name" value="Glucocorticoid receptor-like (DNA-binding domain)"/>
    <property type="match status" value="1"/>
</dbReference>
<dbReference type="PRINTS" id="PR00619">
    <property type="entry name" value="GATAZNFINGER"/>
</dbReference>
<feature type="region of interest" description="Disordered" evidence="9">
    <location>
        <begin position="251"/>
        <end position="279"/>
    </location>
</feature>
<dbReference type="CDD" id="cd00202">
    <property type="entry name" value="ZnF_GATA"/>
    <property type="match status" value="1"/>
</dbReference>
<feature type="domain" description="GATA-type" evidence="10">
    <location>
        <begin position="464"/>
        <end position="517"/>
    </location>
</feature>
<keyword evidence="5" id="KW-0805">Transcription regulation</keyword>
<keyword evidence="3 8" id="KW-0863">Zinc-finger</keyword>
<dbReference type="PANTHER" id="PTHR10071:SF281">
    <property type="entry name" value="BOX A-BINDING FACTOR-RELATED"/>
    <property type="match status" value="1"/>
</dbReference>
<evidence type="ECO:0000256" key="6">
    <source>
        <dbReference type="ARBA" id="ARBA00023163"/>
    </source>
</evidence>
<evidence type="ECO:0000256" key="2">
    <source>
        <dbReference type="ARBA" id="ARBA00022723"/>
    </source>
</evidence>
<dbReference type="Pfam" id="PF08550">
    <property type="entry name" value="GATA_AreA"/>
    <property type="match status" value="1"/>
</dbReference>
<dbReference type="GO" id="GO:0000122">
    <property type="term" value="P:negative regulation of transcription by RNA polymerase II"/>
    <property type="evidence" value="ECO:0007669"/>
    <property type="project" value="TreeGrafter"/>
</dbReference>
<feature type="compositionally biased region" description="Polar residues" evidence="9">
    <location>
        <begin position="520"/>
        <end position="533"/>
    </location>
</feature>
<dbReference type="GeneID" id="26838663"/>
<reference evidence="11 12" key="1">
    <citation type="submission" date="2015-11" db="EMBL/GenBank/DDBJ databases">
        <title>The genome of Debaryomyces fabryi.</title>
        <authorList>
            <person name="Tafer H."/>
            <person name="Lopandic K."/>
        </authorList>
    </citation>
    <scope>NUCLEOTIDE SEQUENCE [LARGE SCALE GENOMIC DNA]</scope>
    <source>
        <strain evidence="11 12">CBS 789</strain>
    </source>
</reference>
<feature type="region of interest" description="Disordered" evidence="9">
    <location>
        <begin position="445"/>
        <end position="468"/>
    </location>
</feature>
<dbReference type="RefSeq" id="XP_015468673.1">
    <property type="nucleotide sequence ID" value="XM_015610484.1"/>
</dbReference>
<feature type="compositionally biased region" description="Low complexity" evidence="9">
    <location>
        <begin position="133"/>
        <end position="151"/>
    </location>
</feature>
<comment type="caution">
    <text evidence="11">The sequence shown here is derived from an EMBL/GenBank/DDBJ whole genome shotgun (WGS) entry which is preliminary data.</text>
</comment>
<keyword evidence="6" id="KW-0804">Transcription</keyword>
<keyword evidence="2" id="KW-0479">Metal-binding</keyword>